<evidence type="ECO:0008006" key="3">
    <source>
        <dbReference type="Google" id="ProtNLM"/>
    </source>
</evidence>
<name>A0AAV2PB95_9HYME</name>
<organism evidence="1 2">
    <name type="scientific">Lasius platythorax</name>
    <dbReference type="NCBI Taxonomy" id="488582"/>
    <lineage>
        <taxon>Eukaryota</taxon>
        <taxon>Metazoa</taxon>
        <taxon>Ecdysozoa</taxon>
        <taxon>Arthropoda</taxon>
        <taxon>Hexapoda</taxon>
        <taxon>Insecta</taxon>
        <taxon>Pterygota</taxon>
        <taxon>Neoptera</taxon>
        <taxon>Endopterygota</taxon>
        <taxon>Hymenoptera</taxon>
        <taxon>Apocrita</taxon>
        <taxon>Aculeata</taxon>
        <taxon>Formicoidea</taxon>
        <taxon>Formicidae</taxon>
        <taxon>Formicinae</taxon>
        <taxon>Lasius</taxon>
        <taxon>Lasius</taxon>
    </lineage>
</organism>
<proteinExistence type="predicted"/>
<protein>
    <recommendedName>
        <fullName evidence="3">Secreted protein</fullName>
    </recommendedName>
</protein>
<sequence>MKAGLSLSLHSCARPVGSLGAAFLRIFPNEYCSSFCTNLKFRSRHSSYQFYAIQPINHVTRIGSRESYLKCRAAVEPIRMPEGLSTASLSATNSSGTCL</sequence>
<dbReference type="AlphaFoldDB" id="A0AAV2PB95"/>
<evidence type="ECO:0000313" key="2">
    <source>
        <dbReference type="Proteomes" id="UP001497644"/>
    </source>
</evidence>
<evidence type="ECO:0000313" key="1">
    <source>
        <dbReference type="EMBL" id="CAL1689309.1"/>
    </source>
</evidence>
<reference evidence="1" key="1">
    <citation type="submission" date="2024-04" db="EMBL/GenBank/DDBJ databases">
        <authorList>
            <consortium name="Molecular Ecology Group"/>
        </authorList>
    </citation>
    <scope>NUCLEOTIDE SEQUENCE</scope>
</reference>
<dbReference type="EMBL" id="OZ034832">
    <property type="protein sequence ID" value="CAL1689309.1"/>
    <property type="molecule type" value="Genomic_DNA"/>
</dbReference>
<dbReference type="Proteomes" id="UP001497644">
    <property type="component" value="Chromosome 9"/>
</dbReference>
<keyword evidence="2" id="KW-1185">Reference proteome</keyword>
<gene>
    <name evidence="1" type="ORF">LPLAT_LOCUS14257</name>
</gene>
<accession>A0AAV2PB95</accession>